<feature type="transmembrane region" description="Helical" evidence="7">
    <location>
        <begin position="290"/>
        <end position="314"/>
    </location>
</feature>
<evidence type="ECO:0000313" key="10">
    <source>
        <dbReference type="Proteomes" id="UP000199373"/>
    </source>
</evidence>
<dbReference type="PANTHER" id="PTHR30576">
    <property type="entry name" value="COLANIC BIOSYNTHESIS UDP-GLUCOSE LIPID CARRIER TRANSFERASE"/>
    <property type="match status" value="1"/>
</dbReference>
<evidence type="ECO:0000256" key="1">
    <source>
        <dbReference type="ARBA" id="ARBA00004141"/>
    </source>
</evidence>
<keyword evidence="4 7" id="KW-0812">Transmembrane</keyword>
<proteinExistence type="inferred from homology"/>
<comment type="similarity">
    <text evidence="2">Belongs to the bacterial sugar transferase family.</text>
</comment>
<evidence type="ECO:0000313" key="9">
    <source>
        <dbReference type="EMBL" id="SEW04776.1"/>
    </source>
</evidence>
<accession>A0A1I0NTG7</accession>
<keyword evidence="6 7" id="KW-0472">Membrane</keyword>
<feature type="transmembrane region" description="Helical" evidence="7">
    <location>
        <begin position="105"/>
        <end position="125"/>
    </location>
</feature>
<evidence type="ECO:0000256" key="4">
    <source>
        <dbReference type="ARBA" id="ARBA00022692"/>
    </source>
</evidence>
<organism evidence="9 10">
    <name type="scientific">Prevotella aff. ruminicola Tc2-24</name>
    <dbReference type="NCBI Taxonomy" id="81582"/>
    <lineage>
        <taxon>Bacteria</taxon>
        <taxon>Pseudomonadati</taxon>
        <taxon>Bacteroidota</taxon>
        <taxon>Bacteroidia</taxon>
        <taxon>Bacteroidales</taxon>
        <taxon>Prevotellaceae</taxon>
        <taxon>Prevotella</taxon>
    </lineage>
</organism>
<dbReference type="AlphaFoldDB" id="A0A1I0NTG7"/>
<dbReference type="Proteomes" id="UP000199373">
    <property type="component" value="Unassembled WGS sequence"/>
</dbReference>
<evidence type="ECO:0000259" key="8">
    <source>
        <dbReference type="Pfam" id="PF02397"/>
    </source>
</evidence>
<comment type="subcellular location">
    <subcellularLocation>
        <location evidence="1">Membrane</location>
        <topology evidence="1">Multi-pass membrane protein</topology>
    </subcellularLocation>
</comment>
<dbReference type="GO" id="GO:0016780">
    <property type="term" value="F:phosphotransferase activity, for other substituted phosphate groups"/>
    <property type="evidence" value="ECO:0007669"/>
    <property type="project" value="TreeGrafter"/>
</dbReference>
<evidence type="ECO:0000256" key="2">
    <source>
        <dbReference type="ARBA" id="ARBA00006464"/>
    </source>
</evidence>
<keyword evidence="3 9" id="KW-0808">Transferase</keyword>
<dbReference type="NCBIfam" id="TIGR03025">
    <property type="entry name" value="EPS_sugtrans"/>
    <property type="match status" value="1"/>
</dbReference>
<dbReference type="InterPro" id="IPR017475">
    <property type="entry name" value="EPS_sugar_tfrase"/>
</dbReference>
<feature type="transmembrane region" description="Helical" evidence="7">
    <location>
        <begin position="12"/>
        <end position="33"/>
    </location>
</feature>
<dbReference type="PANTHER" id="PTHR30576:SF0">
    <property type="entry name" value="UNDECAPRENYL-PHOSPHATE N-ACETYLGALACTOSAMINYL 1-PHOSPHATE TRANSFERASE-RELATED"/>
    <property type="match status" value="1"/>
</dbReference>
<evidence type="ECO:0000256" key="5">
    <source>
        <dbReference type="ARBA" id="ARBA00022989"/>
    </source>
</evidence>
<gene>
    <name evidence="9" type="ORF">SAMN04487850_1325</name>
</gene>
<dbReference type="RefSeq" id="WP_091901540.1">
    <property type="nucleotide sequence ID" value="NZ_FOIQ01000003.1"/>
</dbReference>
<reference evidence="9 10" key="1">
    <citation type="submission" date="2016-10" db="EMBL/GenBank/DDBJ databases">
        <authorList>
            <person name="de Groot N.N."/>
        </authorList>
    </citation>
    <scope>NUCLEOTIDE SEQUENCE [LARGE SCALE GENOMIC DNA]</scope>
    <source>
        <strain evidence="9 10">TC2-24</strain>
    </source>
</reference>
<keyword evidence="10" id="KW-1185">Reference proteome</keyword>
<dbReference type="Pfam" id="PF13727">
    <property type="entry name" value="CoA_binding_3"/>
    <property type="match status" value="1"/>
</dbReference>
<keyword evidence="5 7" id="KW-1133">Transmembrane helix</keyword>
<feature type="domain" description="Bacterial sugar transferase" evidence="8">
    <location>
        <begin position="288"/>
        <end position="471"/>
    </location>
</feature>
<evidence type="ECO:0000256" key="7">
    <source>
        <dbReference type="SAM" id="Phobius"/>
    </source>
</evidence>
<dbReference type="Pfam" id="PF02397">
    <property type="entry name" value="Bac_transf"/>
    <property type="match status" value="1"/>
</dbReference>
<dbReference type="InterPro" id="IPR003362">
    <property type="entry name" value="Bact_transf"/>
</dbReference>
<protein>
    <submittedName>
        <fullName evidence="9">Putative colanic acid biosysnthesis UDP-glucose lipid carrier transferase</fullName>
    </submittedName>
</protein>
<sequence length="478" mass="55877">MRKNNQTNTLIKCSVIAGDFVVLNAVLAAFLAWHPRVGGWRLEQIRLFILICNIAMAVSQWHNHTIIHKRVVSGGEVLQRTVFLTMTQAVLAYLLMKWVDLRIPVGWVLLEQGTVCFILILILRLTERTAIKWYRQRGGNSRTITFVGSDPGMLSVYHLLINDPTTGYKIIGYYADKKIKDNSESADENYKQHPKLEWLGTTQFLIDHLEQSDQLKMGDDLYVCLPIKETDFIQRLSLFCDQHMIKFYYIPISAESLQLHLQRESFSDVEVYTTHKSLLQYPQNRIVKRLFDIVASALMLALVGLFMPFIALIIKRQSPGPLFFRQLRTGLDGKPFMIYKFRSMHINKEADSRQATENDARKFPFGNFLRKTSIDELPQLWNVLKGDMSIVGPRPHMLSHTEMYTQLIDKYPVRHIVKPGITGWSQVTGFRGETKELWQMEERVRRDIWYIEHWNIWLDLRIIRRTFLALFKHDKNAY</sequence>
<dbReference type="EMBL" id="FOIQ01000003">
    <property type="protein sequence ID" value="SEW04776.1"/>
    <property type="molecule type" value="Genomic_DNA"/>
</dbReference>
<dbReference type="GO" id="GO:0016020">
    <property type="term" value="C:membrane"/>
    <property type="evidence" value="ECO:0007669"/>
    <property type="project" value="UniProtKB-SubCell"/>
</dbReference>
<evidence type="ECO:0000256" key="3">
    <source>
        <dbReference type="ARBA" id="ARBA00022679"/>
    </source>
</evidence>
<evidence type="ECO:0000256" key="6">
    <source>
        <dbReference type="ARBA" id="ARBA00023136"/>
    </source>
</evidence>
<name>A0A1I0NTG7_9BACT</name>